<proteinExistence type="predicted"/>
<feature type="non-terminal residue" evidence="2">
    <location>
        <position position="1"/>
    </location>
</feature>
<accession>A0ABU6WGQ6</accession>
<evidence type="ECO:0000313" key="2">
    <source>
        <dbReference type="EMBL" id="MED6184449.1"/>
    </source>
</evidence>
<feature type="region of interest" description="Disordered" evidence="1">
    <location>
        <begin position="1"/>
        <end position="32"/>
    </location>
</feature>
<evidence type="ECO:0000256" key="1">
    <source>
        <dbReference type="SAM" id="MobiDB-lite"/>
    </source>
</evidence>
<dbReference type="Proteomes" id="UP001341840">
    <property type="component" value="Unassembled WGS sequence"/>
</dbReference>
<organism evidence="2 3">
    <name type="scientific">Stylosanthes scabra</name>
    <dbReference type="NCBI Taxonomy" id="79078"/>
    <lineage>
        <taxon>Eukaryota</taxon>
        <taxon>Viridiplantae</taxon>
        <taxon>Streptophyta</taxon>
        <taxon>Embryophyta</taxon>
        <taxon>Tracheophyta</taxon>
        <taxon>Spermatophyta</taxon>
        <taxon>Magnoliopsida</taxon>
        <taxon>eudicotyledons</taxon>
        <taxon>Gunneridae</taxon>
        <taxon>Pentapetalae</taxon>
        <taxon>rosids</taxon>
        <taxon>fabids</taxon>
        <taxon>Fabales</taxon>
        <taxon>Fabaceae</taxon>
        <taxon>Papilionoideae</taxon>
        <taxon>50 kb inversion clade</taxon>
        <taxon>dalbergioids sensu lato</taxon>
        <taxon>Dalbergieae</taxon>
        <taxon>Pterocarpus clade</taxon>
        <taxon>Stylosanthes</taxon>
    </lineage>
</organism>
<name>A0ABU6WGQ6_9FABA</name>
<evidence type="ECO:0000313" key="3">
    <source>
        <dbReference type="Proteomes" id="UP001341840"/>
    </source>
</evidence>
<reference evidence="2 3" key="1">
    <citation type="journal article" date="2023" name="Plants (Basel)">
        <title>Bridging the Gap: Combining Genomics and Transcriptomics Approaches to Understand Stylosanthes scabra, an Orphan Legume from the Brazilian Caatinga.</title>
        <authorList>
            <person name="Ferreira-Neto J.R.C."/>
            <person name="da Silva M.D."/>
            <person name="Binneck E."/>
            <person name="de Melo N.F."/>
            <person name="da Silva R.H."/>
            <person name="de Melo A.L.T.M."/>
            <person name="Pandolfi V."/>
            <person name="Bustamante F.O."/>
            <person name="Brasileiro-Vidal A.C."/>
            <person name="Benko-Iseppon A.M."/>
        </authorList>
    </citation>
    <scope>NUCLEOTIDE SEQUENCE [LARGE SCALE GENOMIC DNA]</scope>
    <source>
        <tissue evidence="2">Leaves</tissue>
    </source>
</reference>
<sequence>QRKLPKLNGKSCLGLAPPSPKRDTPRSSLSSPKPYTGHVWAWLLQVPNVTHEDLPIAWQAHQALKACHVWCVTMPNVTCSLKAKQSKPKFHSSEATTHAWCLWPKCDSLDRRPSRIVFNQ</sequence>
<gene>
    <name evidence="2" type="ORF">PIB30_047513</name>
</gene>
<protein>
    <submittedName>
        <fullName evidence="2">Uncharacterized protein</fullName>
    </submittedName>
</protein>
<keyword evidence="3" id="KW-1185">Reference proteome</keyword>
<comment type="caution">
    <text evidence="2">The sequence shown here is derived from an EMBL/GenBank/DDBJ whole genome shotgun (WGS) entry which is preliminary data.</text>
</comment>
<dbReference type="EMBL" id="JASCZI010181547">
    <property type="protein sequence ID" value="MED6184449.1"/>
    <property type="molecule type" value="Genomic_DNA"/>
</dbReference>